<dbReference type="Gene3D" id="1.25.40.20">
    <property type="entry name" value="Ankyrin repeat-containing domain"/>
    <property type="match status" value="1"/>
</dbReference>
<dbReference type="Proteomes" id="UP000000238">
    <property type="component" value="Chromosome"/>
</dbReference>
<dbReference type="Pfam" id="PF12796">
    <property type="entry name" value="Ank_2"/>
    <property type="match status" value="1"/>
</dbReference>
<protein>
    <submittedName>
        <fullName evidence="1">Protein containing ankyrin repeats</fullName>
    </submittedName>
</protein>
<dbReference type="SMART" id="SM00248">
    <property type="entry name" value="ANK"/>
    <property type="match status" value="2"/>
</dbReference>
<dbReference type="RefSeq" id="WP_011394861.1">
    <property type="nucleotide sequence ID" value="NC_007645.1"/>
</dbReference>
<dbReference type="KEGG" id="hch:HCH_00894"/>
<dbReference type="SUPFAM" id="SSF48403">
    <property type="entry name" value="Ankyrin repeat"/>
    <property type="match status" value="1"/>
</dbReference>
<evidence type="ECO:0000313" key="1">
    <source>
        <dbReference type="EMBL" id="ABC27786.1"/>
    </source>
</evidence>
<organism evidence="1 2">
    <name type="scientific">Hahella chejuensis (strain KCTC 2396)</name>
    <dbReference type="NCBI Taxonomy" id="349521"/>
    <lineage>
        <taxon>Bacteria</taxon>
        <taxon>Pseudomonadati</taxon>
        <taxon>Pseudomonadota</taxon>
        <taxon>Gammaproteobacteria</taxon>
        <taxon>Oceanospirillales</taxon>
        <taxon>Hahellaceae</taxon>
        <taxon>Hahella</taxon>
    </lineage>
</organism>
<dbReference type="EMBL" id="CP000155">
    <property type="protein sequence ID" value="ABC27786.1"/>
    <property type="molecule type" value="Genomic_DNA"/>
</dbReference>
<name>Q2SNI8_HAHCH</name>
<dbReference type="InterPro" id="IPR002110">
    <property type="entry name" value="Ankyrin_rpt"/>
</dbReference>
<dbReference type="AlphaFoldDB" id="Q2SNI8"/>
<proteinExistence type="predicted"/>
<dbReference type="OrthoDB" id="9810445at2"/>
<dbReference type="HOGENOM" id="CLU_936164_0_0_6"/>
<accession>Q2SNI8</accession>
<evidence type="ECO:0000313" key="2">
    <source>
        <dbReference type="Proteomes" id="UP000000238"/>
    </source>
</evidence>
<keyword evidence="2" id="KW-1185">Reference proteome</keyword>
<dbReference type="STRING" id="349521.HCH_00894"/>
<sequence length="297" mass="34254">MSILLVSCWAKAETERVKAEALYAADRLQWDQLVDTAWPEMMKNAKHTHYPAQGINPDKYTDKNTQAYGGISYLNFLARDGMYEALLDALRAGVKFPRSDNYNAMYTAVVESKKHDNPYLTMALVSSIDQWNIAHRLAARNKVKELRALDKKVVMARTEFGRNALMLAILYQNKEAVKYLSSFKALLNQKDDFGWSPMMYAVYTENMAILELLFNLPEPPNVNLESYTCVGPIKLRIAMIGSRMIRRAMSGNGSHEDPKSLLQEDVIYARLKELSDKQREDRCKYYLMDRPYHNWLL</sequence>
<dbReference type="eggNOG" id="COG0666">
    <property type="taxonomic scope" value="Bacteria"/>
</dbReference>
<gene>
    <name evidence="1" type="ordered locus">HCH_00894</name>
</gene>
<reference evidence="1 2" key="1">
    <citation type="journal article" date="2005" name="Nucleic Acids Res.">
        <title>Genomic blueprint of Hahella chejuensis, a marine microbe producing an algicidal agent.</title>
        <authorList>
            <person name="Jeong H."/>
            <person name="Yim J.H."/>
            <person name="Lee C."/>
            <person name="Choi S.-H."/>
            <person name="Park Y.K."/>
            <person name="Yoon S.H."/>
            <person name="Hur C.-G."/>
            <person name="Kang H.-Y."/>
            <person name="Kim D."/>
            <person name="Lee H.H."/>
            <person name="Park K.H."/>
            <person name="Park S.-H."/>
            <person name="Park H.-S."/>
            <person name="Lee H.K."/>
            <person name="Oh T.K."/>
            <person name="Kim J.F."/>
        </authorList>
    </citation>
    <scope>NUCLEOTIDE SEQUENCE [LARGE SCALE GENOMIC DNA]</scope>
    <source>
        <strain evidence="1 2">KCTC 2396</strain>
    </source>
</reference>
<dbReference type="InterPro" id="IPR036770">
    <property type="entry name" value="Ankyrin_rpt-contain_sf"/>
</dbReference>